<dbReference type="AlphaFoldDB" id="A0A176VN88"/>
<protein>
    <submittedName>
        <fullName evidence="1">Uncharacterized protein</fullName>
    </submittedName>
</protein>
<organism evidence="1 2">
    <name type="scientific">Marchantia polymorpha subsp. ruderalis</name>
    <dbReference type="NCBI Taxonomy" id="1480154"/>
    <lineage>
        <taxon>Eukaryota</taxon>
        <taxon>Viridiplantae</taxon>
        <taxon>Streptophyta</taxon>
        <taxon>Embryophyta</taxon>
        <taxon>Marchantiophyta</taxon>
        <taxon>Marchantiopsida</taxon>
        <taxon>Marchantiidae</taxon>
        <taxon>Marchantiales</taxon>
        <taxon>Marchantiaceae</taxon>
        <taxon>Marchantia</taxon>
    </lineage>
</organism>
<reference evidence="1" key="1">
    <citation type="submission" date="2016-03" db="EMBL/GenBank/DDBJ databases">
        <title>Mechanisms controlling the formation of the plant cell surface in tip-growing cells are functionally conserved among land plants.</title>
        <authorList>
            <person name="Honkanen S."/>
            <person name="Jones V.A."/>
            <person name="Morieri G."/>
            <person name="Champion C."/>
            <person name="Hetherington A.J."/>
            <person name="Kelly S."/>
            <person name="Saint-Marcoux D."/>
            <person name="Proust H."/>
            <person name="Prescott H."/>
            <person name="Dolan L."/>
        </authorList>
    </citation>
    <scope>NUCLEOTIDE SEQUENCE [LARGE SCALE GENOMIC DNA]</scope>
    <source>
        <tissue evidence="1">Whole gametophyte</tissue>
    </source>
</reference>
<sequence length="186" mass="20858">MSAENCMNLMFSKHSAVADHDLIIPAEESGTTMLVELKPLGDLLMDTEEEDKNSSQPFAELPALFTCPSFYWTCLNAFLNACPKQTREHLSYLSSKVHDCLLYAATNTRDDSWLHDIVEAPPTPGSSYPNGSLMDIDSSLVQIHEEQNYLQLLKVLATLNPEYYMYEVITVDGWTEVEDACLGIQV</sequence>
<evidence type="ECO:0000313" key="1">
    <source>
        <dbReference type="EMBL" id="OAE22409.1"/>
    </source>
</evidence>
<gene>
    <name evidence="1" type="ORF">AXG93_2381s1050</name>
</gene>
<accession>A0A176VN88</accession>
<dbReference type="Proteomes" id="UP000077202">
    <property type="component" value="Unassembled WGS sequence"/>
</dbReference>
<dbReference type="EMBL" id="LVLJ01003206">
    <property type="protein sequence ID" value="OAE22409.1"/>
    <property type="molecule type" value="Genomic_DNA"/>
</dbReference>
<evidence type="ECO:0000313" key="2">
    <source>
        <dbReference type="Proteomes" id="UP000077202"/>
    </source>
</evidence>
<name>A0A176VN88_MARPO</name>
<comment type="caution">
    <text evidence="1">The sequence shown here is derived from an EMBL/GenBank/DDBJ whole genome shotgun (WGS) entry which is preliminary data.</text>
</comment>
<proteinExistence type="predicted"/>
<keyword evidence="2" id="KW-1185">Reference proteome</keyword>